<dbReference type="PANTHER" id="PTHR10687">
    <property type="entry name" value="SECRETORY CARRIER-ASSOCIATED MEMBRANE PROTEIN SCAMP"/>
    <property type="match status" value="1"/>
</dbReference>
<evidence type="ECO:0000313" key="7">
    <source>
        <dbReference type="EMBL" id="KAJ4433952.1"/>
    </source>
</evidence>
<evidence type="ECO:0000256" key="2">
    <source>
        <dbReference type="ARBA" id="ARBA00022692"/>
    </source>
</evidence>
<accession>A0ABQ8SJQ2</accession>
<keyword evidence="8" id="KW-1185">Reference proteome</keyword>
<name>A0ABQ8SJQ2_PERAM</name>
<comment type="caution">
    <text evidence="5">Lacks conserved residue(s) required for the propagation of feature annotation.</text>
</comment>
<dbReference type="EMBL" id="JAJSOF020000027">
    <property type="protein sequence ID" value="KAJ4433952.1"/>
    <property type="molecule type" value="Genomic_DNA"/>
</dbReference>
<evidence type="ECO:0000256" key="5">
    <source>
        <dbReference type="RuleBase" id="RU363122"/>
    </source>
</evidence>
<gene>
    <name evidence="7" type="ORF">ANN_16271</name>
</gene>
<dbReference type="Pfam" id="PF04144">
    <property type="entry name" value="SCAMP"/>
    <property type="match status" value="1"/>
</dbReference>
<evidence type="ECO:0000256" key="6">
    <source>
        <dbReference type="SAM" id="MobiDB-lite"/>
    </source>
</evidence>
<feature type="transmembrane region" description="Helical" evidence="5">
    <location>
        <begin position="290"/>
        <end position="314"/>
    </location>
</feature>
<feature type="compositionally biased region" description="Low complexity" evidence="6">
    <location>
        <begin position="207"/>
        <end position="220"/>
    </location>
</feature>
<protein>
    <recommendedName>
        <fullName evidence="5">Secretory carrier-associated membrane protein</fullName>
        <shortName evidence="5">Secretory carrier membrane protein</shortName>
    </recommendedName>
</protein>
<comment type="similarity">
    <text evidence="5">Belongs to the SCAMP family.</text>
</comment>
<comment type="caution">
    <text evidence="7">The sequence shown here is derived from an EMBL/GenBank/DDBJ whole genome shotgun (WGS) entry which is preliminary data.</text>
</comment>
<feature type="transmembrane region" description="Helical" evidence="5">
    <location>
        <begin position="320"/>
        <end position="341"/>
    </location>
</feature>
<keyword evidence="5" id="KW-0813">Transport</keyword>
<reference evidence="7 8" key="1">
    <citation type="journal article" date="2022" name="Allergy">
        <title>Genome assembly and annotation of Periplaneta americana reveal a comprehensive cockroach allergen profile.</title>
        <authorList>
            <person name="Wang L."/>
            <person name="Xiong Q."/>
            <person name="Saelim N."/>
            <person name="Wang L."/>
            <person name="Nong W."/>
            <person name="Wan A.T."/>
            <person name="Shi M."/>
            <person name="Liu X."/>
            <person name="Cao Q."/>
            <person name="Hui J.H.L."/>
            <person name="Sookrung N."/>
            <person name="Leung T.F."/>
            <person name="Tungtrongchitr A."/>
            <person name="Tsui S.K.W."/>
        </authorList>
    </citation>
    <scope>NUCLEOTIDE SEQUENCE [LARGE SCALE GENOMIC DNA]</scope>
    <source>
        <strain evidence="7">PWHHKU_190912</strain>
    </source>
</reference>
<organism evidence="7 8">
    <name type="scientific">Periplaneta americana</name>
    <name type="common">American cockroach</name>
    <name type="synonym">Blatta americana</name>
    <dbReference type="NCBI Taxonomy" id="6978"/>
    <lineage>
        <taxon>Eukaryota</taxon>
        <taxon>Metazoa</taxon>
        <taxon>Ecdysozoa</taxon>
        <taxon>Arthropoda</taxon>
        <taxon>Hexapoda</taxon>
        <taxon>Insecta</taxon>
        <taxon>Pterygota</taxon>
        <taxon>Neoptera</taxon>
        <taxon>Polyneoptera</taxon>
        <taxon>Dictyoptera</taxon>
        <taxon>Blattodea</taxon>
        <taxon>Blattoidea</taxon>
        <taxon>Blattidae</taxon>
        <taxon>Blattinae</taxon>
        <taxon>Periplaneta</taxon>
    </lineage>
</organism>
<keyword evidence="3 5" id="KW-1133">Transmembrane helix</keyword>
<feature type="compositionally biased region" description="Basic and acidic residues" evidence="6">
    <location>
        <begin position="226"/>
        <end position="236"/>
    </location>
</feature>
<sequence>MATPLLLYGSKTWLNTKRIQNKIQSAEITFLRRTNGCTRSDRFRNEDIREELHIFSMNGRIKEHRDRWFQHINRMQDNRLPKLLLNYKATGRRDVGRPKGRWRDKLRSRNRQYCLLRVVKMKMMMMMMSVLALDPAIQQVTTNTSNAQRGLEDYNPFADQGEQRPTAVRGAANPPQYQTMPTMPIAQPAIMQPTQEAPPPPYTKSGQQQQPQQQQQQQQQFTTAEFQRRQEELERKAQELARREEELKNAPYNARRNNWPPLPEKFCFQPCFYQDINVDIPLEFQKIVRLLYYLWMFHACVMVLNVFGGMTLMINSADFTTFGLAILYLILFTPFSFLCWYRPAYKAFR</sequence>
<proteinExistence type="inferred from homology"/>
<evidence type="ECO:0000256" key="3">
    <source>
        <dbReference type="ARBA" id="ARBA00022989"/>
    </source>
</evidence>
<dbReference type="InterPro" id="IPR007273">
    <property type="entry name" value="SCAMP"/>
</dbReference>
<feature type="region of interest" description="Disordered" evidence="6">
    <location>
        <begin position="147"/>
        <end position="236"/>
    </location>
</feature>
<keyword evidence="2 5" id="KW-0812">Transmembrane</keyword>
<dbReference type="PANTHER" id="PTHR10687:SF2">
    <property type="entry name" value="SECRETORY CARRIER-ASSOCIATED MEMBRANE PROTEIN"/>
    <property type="match status" value="1"/>
</dbReference>
<evidence type="ECO:0000256" key="1">
    <source>
        <dbReference type="ARBA" id="ARBA00004141"/>
    </source>
</evidence>
<keyword evidence="4 5" id="KW-0472">Membrane</keyword>
<evidence type="ECO:0000256" key="4">
    <source>
        <dbReference type="ARBA" id="ARBA00023136"/>
    </source>
</evidence>
<evidence type="ECO:0000313" key="8">
    <source>
        <dbReference type="Proteomes" id="UP001148838"/>
    </source>
</evidence>
<comment type="subcellular location">
    <subcellularLocation>
        <location evidence="1 5">Membrane</location>
        <topology evidence="1 5">Multi-pass membrane protein</topology>
    </subcellularLocation>
</comment>
<dbReference type="Proteomes" id="UP001148838">
    <property type="component" value="Unassembled WGS sequence"/>
</dbReference>